<feature type="region of interest" description="Disordered" evidence="1">
    <location>
        <begin position="130"/>
        <end position="178"/>
    </location>
</feature>
<proteinExistence type="predicted"/>
<gene>
    <name evidence="2" type="ORF">BDD16_002534</name>
</gene>
<feature type="compositionally biased region" description="Polar residues" evidence="1">
    <location>
        <begin position="343"/>
        <end position="357"/>
    </location>
</feature>
<evidence type="ECO:0000313" key="3">
    <source>
        <dbReference type="Proteomes" id="UP000518288"/>
    </source>
</evidence>
<dbReference type="Proteomes" id="UP000518288">
    <property type="component" value="Unassembled WGS sequence"/>
</dbReference>
<feature type="compositionally biased region" description="Pro residues" evidence="1">
    <location>
        <begin position="307"/>
        <end position="323"/>
    </location>
</feature>
<dbReference type="AlphaFoldDB" id="A0A7Y9R132"/>
<feature type="compositionally biased region" description="Low complexity" evidence="1">
    <location>
        <begin position="137"/>
        <end position="148"/>
    </location>
</feature>
<keyword evidence="3" id="KW-1185">Reference proteome</keyword>
<dbReference type="PROSITE" id="PS51257">
    <property type="entry name" value="PROKAR_LIPOPROTEIN"/>
    <property type="match status" value="1"/>
</dbReference>
<accession>A0A7Y9R132</accession>
<feature type="compositionally biased region" description="Pro residues" evidence="1">
    <location>
        <begin position="157"/>
        <end position="176"/>
    </location>
</feature>
<protein>
    <submittedName>
        <fullName evidence="2">Uncharacterized protein</fullName>
    </submittedName>
</protein>
<organism evidence="2 3">
    <name type="scientific">Sphaerotilus montanus</name>
    <dbReference type="NCBI Taxonomy" id="522889"/>
    <lineage>
        <taxon>Bacteria</taxon>
        <taxon>Pseudomonadati</taxon>
        <taxon>Pseudomonadota</taxon>
        <taxon>Betaproteobacteria</taxon>
        <taxon>Burkholderiales</taxon>
        <taxon>Sphaerotilaceae</taxon>
        <taxon>Sphaerotilus</taxon>
    </lineage>
</organism>
<reference evidence="2 3" key="1">
    <citation type="submission" date="2020-07" db="EMBL/GenBank/DDBJ databases">
        <title>Genomic Encyclopedia of Archaeal and Bacterial Type Strains, Phase II (KMG-II): from individual species to whole genera.</title>
        <authorList>
            <person name="Goeker M."/>
        </authorList>
    </citation>
    <scope>NUCLEOTIDE SEQUENCE [LARGE SCALE GENOMIC DNA]</scope>
    <source>
        <strain evidence="2 3">DSM 21226</strain>
    </source>
</reference>
<dbReference type="RefSeq" id="WP_179634303.1">
    <property type="nucleotide sequence ID" value="NZ_JACCFH010000001.1"/>
</dbReference>
<dbReference type="EMBL" id="JACCFH010000001">
    <property type="protein sequence ID" value="NYG33548.1"/>
    <property type="molecule type" value="Genomic_DNA"/>
</dbReference>
<comment type="caution">
    <text evidence="2">The sequence shown here is derived from an EMBL/GenBank/DDBJ whole genome shotgun (WGS) entry which is preliminary data.</text>
</comment>
<name>A0A7Y9R132_9BURK</name>
<feature type="region of interest" description="Disordered" evidence="1">
    <location>
        <begin position="298"/>
        <end position="361"/>
    </location>
</feature>
<evidence type="ECO:0000256" key="1">
    <source>
        <dbReference type="SAM" id="MobiDB-lite"/>
    </source>
</evidence>
<evidence type="ECO:0000313" key="2">
    <source>
        <dbReference type="EMBL" id="NYG33548.1"/>
    </source>
</evidence>
<sequence length="553" mass="59054">MKQPGWQQGLVATVLLACTGNASSQSVDTSMARAVVDQPLSMSVQVRGFDWPASRLTPDCLQVQIQQGESGDTVTPVRVRTIPTGDDGRVLVQISSPQRVTDTVLSGRLSLLCGADYTREFTVLADPPAAASVPGRTALTATPPTSSPGKRTGKPSPAAPVPPVSAGPVARPPPGRPVDEAELQRLVNAVVTAMALTSASIPAPAPPLPENPAAVLPWQDLREEQRQTRASLAALVAKIDRSEREAWRDAVLVMAAVIGLSASLLVARLIREGLMPRMGATTGPAAAHRLRRERHRLRSRLEEDADPPAPQPPTEPARAPAPVPASTGQDPGLVVWSPPPDATSESDPQVHLATSDNGHLPATRRWPDADFGHPNLDTTNASTQLLDELEPHVEESPIGVAVVLERRLQELPGKCPWILLRLLDLYRQMAQPWNHERVAAQLEALYNVRIPAMGPVAAAGAELEAYPETLDKIRHAWLLDDSAAALSGLLLRPTILEVLDQPAFEEVLLLHGIVRQRQSAWLTTVEGGSAHTAATPVPTPPGSNSRLMELLAA</sequence>